<dbReference type="GO" id="GO:0019305">
    <property type="term" value="P:dTDP-rhamnose biosynthetic process"/>
    <property type="evidence" value="ECO:0007669"/>
    <property type="project" value="UniProtKB-UniRule"/>
</dbReference>
<evidence type="ECO:0000256" key="6">
    <source>
        <dbReference type="PIRSR" id="PIRSR600888-3"/>
    </source>
</evidence>
<dbReference type="GO" id="GO:0005829">
    <property type="term" value="C:cytosol"/>
    <property type="evidence" value="ECO:0007669"/>
    <property type="project" value="TreeGrafter"/>
</dbReference>
<gene>
    <name evidence="8" type="primary">rfbC</name>
    <name evidence="8" type="ORF">NCTC11179_02771</name>
</gene>
<comment type="function">
    <text evidence="2 7">Catalyzes the epimerization of the C3' and C5'positions of dTDP-6-deoxy-D-xylo-4-hexulose, forming dTDP-6-deoxy-L-lyxo-4-hexulose.</text>
</comment>
<comment type="similarity">
    <text evidence="7">Belongs to the dTDP-4-dehydrorhamnose 3,5-epimerase family.</text>
</comment>
<protein>
    <recommendedName>
        <fullName evidence="4 7">dTDP-4-dehydrorhamnose 3,5-epimerase</fullName>
        <ecNumber evidence="3 7">5.1.3.13</ecNumber>
    </recommendedName>
    <alternativeName>
        <fullName evidence="7">Thymidine diphospho-4-keto-rhamnose 3,5-epimerase</fullName>
    </alternativeName>
</protein>
<reference evidence="8 9" key="1">
    <citation type="submission" date="2018-06" db="EMBL/GenBank/DDBJ databases">
        <authorList>
            <consortium name="Pathogen Informatics"/>
            <person name="Doyle S."/>
        </authorList>
    </citation>
    <scope>NUCLEOTIDE SEQUENCE [LARGE SCALE GENOMIC DNA]</scope>
    <source>
        <strain evidence="8 9">NCTC11179</strain>
    </source>
</reference>
<keyword evidence="9" id="KW-1185">Reference proteome</keyword>
<dbReference type="EMBL" id="UGQL01000002">
    <property type="protein sequence ID" value="STZ69267.1"/>
    <property type="molecule type" value="Genomic_DNA"/>
</dbReference>
<dbReference type="AlphaFoldDB" id="A0A378U2B0"/>
<evidence type="ECO:0000313" key="9">
    <source>
        <dbReference type="Proteomes" id="UP000255024"/>
    </source>
</evidence>
<accession>A0A378U2B0</accession>
<dbReference type="Gene3D" id="2.60.120.10">
    <property type="entry name" value="Jelly Rolls"/>
    <property type="match status" value="1"/>
</dbReference>
<evidence type="ECO:0000256" key="3">
    <source>
        <dbReference type="ARBA" id="ARBA00012098"/>
    </source>
</evidence>
<dbReference type="GO" id="GO:0000271">
    <property type="term" value="P:polysaccharide biosynthetic process"/>
    <property type="evidence" value="ECO:0007669"/>
    <property type="project" value="TreeGrafter"/>
</dbReference>
<evidence type="ECO:0000256" key="7">
    <source>
        <dbReference type="RuleBase" id="RU364069"/>
    </source>
</evidence>
<dbReference type="GO" id="GO:0008830">
    <property type="term" value="F:dTDP-4-dehydrorhamnose 3,5-epimerase activity"/>
    <property type="evidence" value="ECO:0007669"/>
    <property type="project" value="UniProtKB-UniRule"/>
</dbReference>
<feature type="site" description="Participates in a stacking interaction with the thymidine ring of dTDP-4-oxo-6-deoxyglucose" evidence="6">
    <location>
        <position position="138"/>
    </location>
</feature>
<dbReference type="NCBIfam" id="TIGR01221">
    <property type="entry name" value="rmlC"/>
    <property type="match status" value="1"/>
</dbReference>
<evidence type="ECO:0000313" key="8">
    <source>
        <dbReference type="EMBL" id="STZ69267.1"/>
    </source>
</evidence>
<evidence type="ECO:0000256" key="1">
    <source>
        <dbReference type="ARBA" id="ARBA00001298"/>
    </source>
</evidence>
<evidence type="ECO:0000256" key="2">
    <source>
        <dbReference type="ARBA" id="ARBA00001997"/>
    </source>
</evidence>
<comment type="subunit">
    <text evidence="7">Homodimer.</text>
</comment>
<dbReference type="SUPFAM" id="SSF51182">
    <property type="entry name" value="RmlC-like cupins"/>
    <property type="match status" value="1"/>
</dbReference>
<dbReference type="CDD" id="cd00438">
    <property type="entry name" value="cupin_RmlC"/>
    <property type="match status" value="1"/>
</dbReference>
<dbReference type="RefSeq" id="WP_115092049.1">
    <property type="nucleotide sequence ID" value="NZ_CP068107.1"/>
</dbReference>
<dbReference type="InterPro" id="IPR000888">
    <property type="entry name" value="RmlC-like"/>
</dbReference>
<organism evidence="8 9">
    <name type="scientific">Myroides odoratus</name>
    <name type="common">Flavobacterium odoratum</name>
    <dbReference type="NCBI Taxonomy" id="256"/>
    <lineage>
        <taxon>Bacteria</taxon>
        <taxon>Pseudomonadati</taxon>
        <taxon>Bacteroidota</taxon>
        <taxon>Flavobacteriia</taxon>
        <taxon>Flavobacteriales</taxon>
        <taxon>Flavobacteriaceae</taxon>
        <taxon>Myroides</taxon>
    </lineage>
</organism>
<feature type="active site" description="Proton donor" evidence="5">
    <location>
        <position position="132"/>
    </location>
</feature>
<comment type="catalytic activity">
    <reaction evidence="1 7">
        <text>dTDP-4-dehydro-6-deoxy-alpha-D-glucose = dTDP-4-dehydro-beta-L-rhamnose</text>
        <dbReference type="Rhea" id="RHEA:16969"/>
        <dbReference type="ChEBI" id="CHEBI:57649"/>
        <dbReference type="ChEBI" id="CHEBI:62830"/>
        <dbReference type="EC" id="5.1.3.13"/>
    </reaction>
</comment>
<evidence type="ECO:0000256" key="4">
    <source>
        <dbReference type="ARBA" id="ARBA00019595"/>
    </source>
</evidence>
<feature type="active site" description="Proton acceptor" evidence="5">
    <location>
        <position position="62"/>
    </location>
</feature>
<dbReference type="InterPro" id="IPR014710">
    <property type="entry name" value="RmlC-like_jellyroll"/>
</dbReference>
<dbReference type="InterPro" id="IPR011051">
    <property type="entry name" value="RmlC_Cupin_sf"/>
</dbReference>
<evidence type="ECO:0000256" key="5">
    <source>
        <dbReference type="PIRSR" id="PIRSR600888-1"/>
    </source>
</evidence>
<dbReference type="PANTHER" id="PTHR21047:SF2">
    <property type="entry name" value="THYMIDINE DIPHOSPHO-4-KETO-RHAMNOSE 3,5-EPIMERASE"/>
    <property type="match status" value="1"/>
</dbReference>
<comment type="pathway">
    <text evidence="7">Carbohydrate biosynthesis; dTDP-L-rhamnose biosynthesis.</text>
</comment>
<dbReference type="UniPathway" id="UPA00124"/>
<sequence length="182" mass="21054">MEVRSTELPGCLIVKPQVFTDSRGYFFESFNQEVFEKKSGLKINFIQDNQSFSTKGTLRGLHFQRGIHQQAKLVRVVQGEILDVVVDLRENSPTYGHHFKMILNDVEQEQLFVPRGFAHGFLVLSERAIFAYKCDNYYNREAEGGILYNDPTLDILWTDVNQEYLISDKDLLLPSFLETQPL</sequence>
<dbReference type="EC" id="5.1.3.13" evidence="3 7"/>
<keyword evidence="7 8" id="KW-0413">Isomerase</keyword>
<proteinExistence type="inferred from homology"/>
<dbReference type="Pfam" id="PF00908">
    <property type="entry name" value="dTDP_sugar_isom"/>
    <property type="match status" value="1"/>
</dbReference>
<name>A0A378U2B0_MYROD</name>
<dbReference type="PANTHER" id="PTHR21047">
    <property type="entry name" value="DTDP-6-DEOXY-D-GLUCOSE-3,5 EPIMERASE"/>
    <property type="match status" value="1"/>
</dbReference>
<dbReference type="Proteomes" id="UP000255024">
    <property type="component" value="Unassembled WGS sequence"/>
</dbReference>